<dbReference type="InterPro" id="IPR041698">
    <property type="entry name" value="Methyltransf_25"/>
</dbReference>
<dbReference type="AlphaFoldDB" id="A0AA35WDL3"/>
<evidence type="ECO:0000313" key="3">
    <source>
        <dbReference type="Proteomes" id="UP001174909"/>
    </source>
</evidence>
<keyword evidence="3" id="KW-1185">Reference proteome</keyword>
<reference evidence="2" key="1">
    <citation type="submission" date="2023-03" db="EMBL/GenBank/DDBJ databases">
        <authorList>
            <person name="Steffen K."/>
            <person name="Cardenas P."/>
        </authorList>
    </citation>
    <scope>NUCLEOTIDE SEQUENCE</scope>
</reference>
<organism evidence="2 3">
    <name type="scientific">Geodia barretti</name>
    <name type="common">Barrett's horny sponge</name>
    <dbReference type="NCBI Taxonomy" id="519541"/>
    <lineage>
        <taxon>Eukaryota</taxon>
        <taxon>Metazoa</taxon>
        <taxon>Porifera</taxon>
        <taxon>Demospongiae</taxon>
        <taxon>Heteroscleromorpha</taxon>
        <taxon>Tetractinellida</taxon>
        <taxon>Astrophorina</taxon>
        <taxon>Geodiidae</taxon>
        <taxon>Geodia</taxon>
    </lineage>
</organism>
<proteinExistence type="predicted"/>
<name>A0AA35WDL3_GEOBA</name>
<dbReference type="Gene3D" id="3.40.50.150">
    <property type="entry name" value="Vaccinia Virus protein VP39"/>
    <property type="match status" value="1"/>
</dbReference>
<protein>
    <recommendedName>
        <fullName evidence="1">Methyltransferase domain-containing protein</fullName>
    </recommendedName>
</protein>
<accession>A0AA35WDL3</accession>
<comment type="caution">
    <text evidence="2">The sequence shown here is derived from an EMBL/GenBank/DDBJ whole genome shotgun (WGS) entry which is preliminary data.</text>
</comment>
<dbReference type="SUPFAM" id="SSF53335">
    <property type="entry name" value="S-adenosyl-L-methionine-dependent methyltransferases"/>
    <property type="match status" value="1"/>
</dbReference>
<evidence type="ECO:0000259" key="1">
    <source>
        <dbReference type="Pfam" id="PF13649"/>
    </source>
</evidence>
<dbReference type="EMBL" id="CASHTH010001630">
    <property type="protein sequence ID" value="CAI8017468.1"/>
    <property type="molecule type" value="Genomic_DNA"/>
</dbReference>
<dbReference type="CDD" id="cd02440">
    <property type="entry name" value="AdoMet_MTases"/>
    <property type="match status" value="1"/>
</dbReference>
<evidence type="ECO:0000313" key="2">
    <source>
        <dbReference type="EMBL" id="CAI8017468.1"/>
    </source>
</evidence>
<dbReference type="Pfam" id="PF13649">
    <property type="entry name" value="Methyltransf_25"/>
    <property type="match status" value="1"/>
</dbReference>
<feature type="domain" description="Methyltransferase" evidence="1">
    <location>
        <begin position="65"/>
        <end position="142"/>
    </location>
</feature>
<gene>
    <name evidence="2" type="ORF">GBAR_LOCUS10596</name>
</gene>
<dbReference type="Proteomes" id="UP001174909">
    <property type="component" value="Unassembled WGS sequence"/>
</dbReference>
<dbReference type="InterPro" id="IPR029063">
    <property type="entry name" value="SAM-dependent_MTases_sf"/>
</dbReference>
<sequence length="247" mass="28160">MLTDIQDAYGHLLSDYHNGQENVEVVEREDGFIDVSRLGPFNYFAEYEDWAEHQRLAIAHATGRVLDIGCGVGRHCLYLQEQGHDVLGTDISPLAIQTCQSRGLKNAVVAPITQLSSKIGTFDTILMMGHNFGLVGSYKRAKWLLKRFAAMTTDTAKIIAETMDPYQTTEPGHLAYHQFNRDRGRMSGQLRLRIRYRQYTTPWFDYLFVSKTEIEDILDGTAWRIERYIDAADTPTYVAILSKCMHS</sequence>